<dbReference type="OrthoDB" id="20439at2759"/>
<proteinExistence type="predicted"/>
<sequence>MNGQSDSSKMETTGTSSSSSASTTATTTTKPIKKTSLGLSSKSSSDSSVKKISSSTSTSSSSSGSSALKSKTSSSSSSALRTVTRPITRSASAASSPTSSPTSSIPTPTTTTTTTSSSSPTSSTVLKPGQSMSNITTRRPFLKKSSGLKTAPSLTSTTSSSTSKAATTKKSSLEKRSSIEERSEYSSRTTTTTTTSSSSSSSSSSSRSTKTIIDDENGLYSSSIQYQSSSSTKLEEFNPDTSPDFEKVVSDFIILDDVVPNYLENLRLQEDDGSGSNDQYHLKSEQIINPPPTSLYNNQLPPQDIVVGDEEEQAEEQVEEVQEQEEIEEISRDQKVIQEEKPIEIKKTTSWMSSFFNKVLPLSGMAAKSATIATTTISKSESLSASSPVSSFEQSSTTTTTVYQSTESTIKPPSPQPYIQPQQPQELKTLPPPPLMNHRHSQQLYNPMYQSSPNLFGHNNHHQYHHHQQQYHHHQHHHQQIRHSQQYSSSPNFNYLMLPHNQPGGLALLPFTIGPGKAVSIFQDWVKSLWFAPADFKEKLEQSLQLDHYFVPYFAFSSIVHSVTSGKVGFLKEQETVVVTSSERRLVQEEIEWMKASTNPYTQTHNDILVYSPIMNGAPNATTSNPLDPPIYENTKEIAEWRLDVSEPFHAQHPQLLHPIVDQQISIYSPNPAAAAAPYQPNPKDPLFLANNENIQSALNGKLVKVIGKDDWETAWTIAERKIKRNESYGKDSKLKRDFKCHSVSDVETETKFENIQYRTVYVPIYKLTYNYNNRDYEYIINGQSGKSHGIRPYGAGSIKNTAIKFLTGGVFSSEKIIGSSGGDDSSNNNMESTALISTNSNAGNNNNSNSTTTIQTGTFVKGADLNQQDIHYNEDEEQVLLYRDDLYYLLFPSSDQFLLYQMVGYIVLKNIGDQDILLESHKRMSDIVGGECILRVGETKTFSYKGSWCIEIKQGLHNCLQVVRIETNSGGDKPSLELSMV</sequence>
<organism evidence="2 3">
    <name type="scientific">Polysphondylium violaceum</name>
    <dbReference type="NCBI Taxonomy" id="133409"/>
    <lineage>
        <taxon>Eukaryota</taxon>
        <taxon>Amoebozoa</taxon>
        <taxon>Evosea</taxon>
        <taxon>Eumycetozoa</taxon>
        <taxon>Dictyostelia</taxon>
        <taxon>Dictyosteliales</taxon>
        <taxon>Dictyosteliaceae</taxon>
        <taxon>Polysphondylium</taxon>
    </lineage>
</organism>
<accession>A0A8J4VB37</accession>
<feature type="region of interest" description="Disordered" evidence="1">
    <location>
        <begin position="378"/>
        <end position="485"/>
    </location>
</feature>
<dbReference type="Proteomes" id="UP000695562">
    <property type="component" value="Unassembled WGS sequence"/>
</dbReference>
<name>A0A8J4VB37_9MYCE</name>
<feature type="compositionally biased region" description="Polar residues" evidence="1">
    <location>
        <begin position="442"/>
        <end position="454"/>
    </location>
</feature>
<feature type="compositionally biased region" description="Low complexity" evidence="1">
    <location>
        <begin position="378"/>
        <end position="409"/>
    </location>
</feature>
<feature type="compositionally biased region" description="Low complexity" evidence="1">
    <location>
        <begin position="186"/>
        <end position="211"/>
    </location>
</feature>
<evidence type="ECO:0000313" key="3">
    <source>
        <dbReference type="Proteomes" id="UP000695562"/>
    </source>
</evidence>
<dbReference type="EMBL" id="AJWJ01000019">
    <property type="protein sequence ID" value="KAF2077804.1"/>
    <property type="molecule type" value="Genomic_DNA"/>
</dbReference>
<dbReference type="AlphaFoldDB" id="A0A8J4VB37"/>
<feature type="region of interest" description="Disordered" evidence="1">
    <location>
        <begin position="1"/>
        <end position="239"/>
    </location>
</feature>
<evidence type="ECO:0000256" key="1">
    <source>
        <dbReference type="SAM" id="MobiDB-lite"/>
    </source>
</evidence>
<feature type="compositionally biased region" description="Low complexity" evidence="1">
    <location>
        <begin position="220"/>
        <end position="231"/>
    </location>
</feature>
<protein>
    <submittedName>
        <fullName evidence="2">Uncharacterized protein</fullName>
    </submittedName>
</protein>
<feature type="compositionally biased region" description="Low complexity" evidence="1">
    <location>
        <begin position="10"/>
        <end position="124"/>
    </location>
</feature>
<feature type="compositionally biased region" description="Basic and acidic residues" evidence="1">
    <location>
        <begin position="171"/>
        <end position="185"/>
    </location>
</feature>
<gene>
    <name evidence="2" type="ORF">CYY_000925</name>
</gene>
<feature type="compositionally biased region" description="Low complexity" evidence="1">
    <location>
        <begin position="148"/>
        <end position="170"/>
    </location>
</feature>
<comment type="caution">
    <text evidence="2">The sequence shown here is derived from an EMBL/GenBank/DDBJ whole genome shotgun (WGS) entry which is preliminary data.</text>
</comment>
<keyword evidence="3" id="KW-1185">Reference proteome</keyword>
<feature type="compositionally biased region" description="Basic residues" evidence="1">
    <location>
        <begin position="459"/>
        <end position="481"/>
    </location>
</feature>
<evidence type="ECO:0000313" key="2">
    <source>
        <dbReference type="EMBL" id="KAF2077804.1"/>
    </source>
</evidence>
<reference evidence="2" key="1">
    <citation type="submission" date="2020-01" db="EMBL/GenBank/DDBJ databases">
        <title>Development of genomics and gene disruption for Polysphondylium violaceum indicates a role for the polyketide synthase stlB in stalk morphogenesis.</title>
        <authorList>
            <person name="Narita B."/>
            <person name="Kawabe Y."/>
            <person name="Kin K."/>
            <person name="Saito T."/>
            <person name="Gibbs R."/>
            <person name="Kuspa A."/>
            <person name="Muzny D."/>
            <person name="Queller D."/>
            <person name="Richards S."/>
            <person name="Strassman J."/>
            <person name="Sucgang R."/>
            <person name="Worley K."/>
            <person name="Schaap P."/>
        </authorList>
    </citation>
    <scope>NUCLEOTIDE SEQUENCE</scope>
    <source>
        <strain evidence="2">QSvi11</strain>
    </source>
</reference>